<feature type="domain" description="Zn(2)-C6 fungal-type" evidence="7">
    <location>
        <begin position="45"/>
        <end position="75"/>
    </location>
</feature>
<proteinExistence type="predicted"/>
<dbReference type="AlphaFoldDB" id="A0A0L0HBB8"/>
<keyword evidence="5" id="KW-0539">Nucleus</keyword>
<dbReference type="EMBL" id="KQ257459">
    <property type="protein sequence ID" value="KNC98880.1"/>
    <property type="molecule type" value="Genomic_DNA"/>
</dbReference>
<dbReference type="InterPro" id="IPR001138">
    <property type="entry name" value="Zn2Cys6_DnaBD"/>
</dbReference>
<dbReference type="InParanoid" id="A0A0L0HBB8"/>
<evidence type="ECO:0000256" key="5">
    <source>
        <dbReference type="ARBA" id="ARBA00023242"/>
    </source>
</evidence>
<evidence type="ECO:0000259" key="7">
    <source>
        <dbReference type="PROSITE" id="PS50048"/>
    </source>
</evidence>
<dbReference type="Pfam" id="PF00172">
    <property type="entry name" value="Zn_clus"/>
    <property type="match status" value="1"/>
</dbReference>
<comment type="subcellular location">
    <subcellularLocation>
        <location evidence="1">Nucleus</location>
    </subcellularLocation>
</comment>
<dbReference type="GeneID" id="27692445"/>
<dbReference type="CDD" id="cd00067">
    <property type="entry name" value="GAL4"/>
    <property type="match status" value="1"/>
</dbReference>
<organism evidence="8 9">
    <name type="scientific">Spizellomyces punctatus (strain DAOM BR117)</name>
    <dbReference type="NCBI Taxonomy" id="645134"/>
    <lineage>
        <taxon>Eukaryota</taxon>
        <taxon>Fungi</taxon>
        <taxon>Fungi incertae sedis</taxon>
        <taxon>Chytridiomycota</taxon>
        <taxon>Chytridiomycota incertae sedis</taxon>
        <taxon>Chytridiomycetes</taxon>
        <taxon>Spizellomycetales</taxon>
        <taxon>Spizellomycetaceae</taxon>
        <taxon>Spizellomyces</taxon>
    </lineage>
</organism>
<evidence type="ECO:0000256" key="2">
    <source>
        <dbReference type="ARBA" id="ARBA00022723"/>
    </source>
</evidence>
<keyword evidence="3" id="KW-0805">Transcription regulation</keyword>
<feature type="compositionally biased region" description="Polar residues" evidence="6">
    <location>
        <begin position="115"/>
        <end position="139"/>
    </location>
</feature>
<dbReference type="SMART" id="SM00906">
    <property type="entry name" value="Fungal_trans"/>
    <property type="match status" value="1"/>
</dbReference>
<feature type="region of interest" description="Disordered" evidence="6">
    <location>
        <begin position="1"/>
        <end position="41"/>
    </location>
</feature>
<dbReference type="OrthoDB" id="2123952at2759"/>
<dbReference type="OMA" id="NAIFACC"/>
<dbReference type="VEuPathDB" id="FungiDB:SPPG_09320"/>
<feature type="compositionally biased region" description="Acidic residues" evidence="6">
    <location>
        <begin position="11"/>
        <end position="31"/>
    </location>
</feature>
<dbReference type="InterPro" id="IPR050815">
    <property type="entry name" value="TF_fung"/>
</dbReference>
<evidence type="ECO:0000256" key="4">
    <source>
        <dbReference type="ARBA" id="ARBA00023163"/>
    </source>
</evidence>
<feature type="compositionally biased region" description="Low complexity" evidence="6">
    <location>
        <begin position="1"/>
        <end position="10"/>
    </location>
</feature>
<dbReference type="GO" id="GO:0006351">
    <property type="term" value="P:DNA-templated transcription"/>
    <property type="evidence" value="ECO:0007669"/>
    <property type="project" value="InterPro"/>
</dbReference>
<keyword evidence="9" id="KW-1185">Reference proteome</keyword>
<dbReference type="CDD" id="cd12148">
    <property type="entry name" value="fungal_TF_MHR"/>
    <property type="match status" value="1"/>
</dbReference>
<evidence type="ECO:0000313" key="8">
    <source>
        <dbReference type="EMBL" id="KNC98880.1"/>
    </source>
</evidence>
<dbReference type="GO" id="GO:0003677">
    <property type="term" value="F:DNA binding"/>
    <property type="evidence" value="ECO:0007669"/>
    <property type="project" value="InterPro"/>
</dbReference>
<evidence type="ECO:0000256" key="3">
    <source>
        <dbReference type="ARBA" id="ARBA00023015"/>
    </source>
</evidence>
<dbReference type="eggNOG" id="ENOG502QR2H">
    <property type="taxonomic scope" value="Eukaryota"/>
</dbReference>
<dbReference type="Pfam" id="PF04082">
    <property type="entry name" value="Fungal_trans"/>
    <property type="match status" value="1"/>
</dbReference>
<dbReference type="InterPro" id="IPR036864">
    <property type="entry name" value="Zn2-C6_fun-type_DNA-bd_sf"/>
</dbReference>
<dbReference type="PANTHER" id="PTHR47338">
    <property type="entry name" value="ZN(II)2CYS6 TRANSCRIPTION FACTOR (EUROFUNG)-RELATED"/>
    <property type="match status" value="1"/>
</dbReference>
<accession>A0A0L0HBB8</accession>
<dbReference type="RefSeq" id="XP_016606920.1">
    <property type="nucleotide sequence ID" value="XM_016757479.1"/>
</dbReference>
<name>A0A0L0HBB8_SPIPD</name>
<dbReference type="PANTHER" id="PTHR47338:SF5">
    <property type="entry name" value="ZN(II)2CYS6 TRANSCRIPTION FACTOR (EUROFUNG)"/>
    <property type="match status" value="1"/>
</dbReference>
<evidence type="ECO:0000313" key="9">
    <source>
        <dbReference type="Proteomes" id="UP000053201"/>
    </source>
</evidence>
<dbReference type="GO" id="GO:0000981">
    <property type="term" value="F:DNA-binding transcription factor activity, RNA polymerase II-specific"/>
    <property type="evidence" value="ECO:0007669"/>
    <property type="project" value="InterPro"/>
</dbReference>
<dbReference type="SUPFAM" id="SSF57701">
    <property type="entry name" value="Zn2/Cys6 DNA-binding domain"/>
    <property type="match status" value="1"/>
</dbReference>
<feature type="region of interest" description="Disordered" evidence="6">
    <location>
        <begin position="683"/>
        <end position="762"/>
    </location>
</feature>
<feature type="compositionally biased region" description="Polar residues" evidence="6">
    <location>
        <begin position="720"/>
        <end position="730"/>
    </location>
</feature>
<feature type="region of interest" description="Disordered" evidence="6">
    <location>
        <begin position="111"/>
        <end position="139"/>
    </location>
</feature>
<keyword evidence="2" id="KW-0479">Metal-binding</keyword>
<dbReference type="SMART" id="SM00066">
    <property type="entry name" value="GAL4"/>
    <property type="match status" value="1"/>
</dbReference>
<dbReference type="STRING" id="645134.A0A0L0HBB8"/>
<dbReference type="PROSITE" id="PS50048">
    <property type="entry name" value="ZN2_CY6_FUNGAL_2"/>
    <property type="match status" value="1"/>
</dbReference>
<dbReference type="Proteomes" id="UP000053201">
    <property type="component" value="Unassembled WGS sequence"/>
</dbReference>
<dbReference type="InterPro" id="IPR007219">
    <property type="entry name" value="XnlR_reg_dom"/>
</dbReference>
<keyword evidence="4" id="KW-0804">Transcription</keyword>
<sequence>MTSHDGYSDSYDYDNDNDNDMDNDDDQDEFDSGPTGGKRKRITQACDACNKKKVKCDGIKPTCSNCLRSSSSCSYSRGAKKRGPRAGYIESLENRLKEMEALLKPLHGSDESLVSGLSSNETLDQANPSRSSSTSMASLDLANSTSSAPQFHNDTMFTQHGVMIKDQIPFSNSFFMSPSIDYAGTSCPPGPTAQQQSTGYVPPDATNDLLELYFHYIGPIMPLIHKRTFYQNIANQSPLMLNAMYALAARFSTHPAIRTNPDAFYSSGDNFYIKAREMVDHYMDVPNATTVNALLILATYAAESGRGSAAWMYSGMAIRMAQELKLNVEPDFEEAFAGGSRMGWLEKETRRRLWWCCFVLDRYAGAAADRSMIINEKDCKVYLPSSEISWESLDPSEIAKNVSGLPTPDSYQIAVLTSTNAFTPGIPAQSPYGYFILLVKIFGKIVEYSNLFKTAQRTNTTPALTPDADYQLSVLDASLRDWFGSLPEWMRVIGDSFVPELTSTNPPSWHIAYLHIFYHTCVIVLHRPKMMVTLRDIRAKSGSAAATSSPSFVVCLSSANEISAVLQKVMKTNPDFLYFSPFVAYCIFQSGLVHLMTMQLGATPGGARSQATGEDKEMEAQAESNVEVHMKALKGVGRYWFMAGRLFTMLKSLVGGGAGSVALVEGGLSMSDRRWVALKERTSDGNNLNGLDGGMDKSSRGRVTGIDGGGVGNTPDRDTSNGPTGVTAGSSGNGMAGADLQPTAGLPRIGPPGVSPAVPLGQPLGMESDPNFVDYEFFAEVGGPGAAWSAAASSAGMRPQHQGMAVGMGLMNPGIPMDGGAGIAMLGGMYPSGQNGAVPMGMGGYGQQFGMMSNGNRQGPMQSMGHPSEMGRGRGMYPGSDARWP</sequence>
<dbReference type="GO" id="GO:0008270">
    <property type="term" value="F:zinc ion binding"/>
    <property type="evidence" value="ECO:0007669"/>
    <property type="project" value="InterPro"/>
</dbReference>
<evidence type="ECO:0000256" key="1">
    <source>
        <dbReference type="ARBA" id="ARBA00004123"/>
    </source>
</evidence>
<dbReference type="Gene3D" id="4.10.240.10">
    <property type="entry name" value="Zn(2)-C6 fungal-type DNA-binding domain"/>
    <property type="match status" value="1"/>
</dbReference>
<dbReference type="GO" id="GO:0005634">
    <property type="term" value="C:nucleus"/>
    <property type="evidence" value="ECO:0007669"/>
    <property type="project" value="UniProtKB-SubCell"/>
</dbReference>
<reference evidence="8 9" key="1">
    <citation type="submission" date="2009-08" db="EMBL/GenBank/DDBJ databases">
        <title>The Genome Sequence of Spizellomyces punctatus strain DAOM BR117.</title>
        <authorList>
            <consortium name="The Broad Institute Genome Sequencing Platform"/>
            <person name="Russ C."/>
            <person name="Cuomo C."/>
            <person name="Shea T."/>
            <person name="Young S.K."/>
            <person name="Zeng Q."/>
            <person name="Koehrsen M."/>
            <person name="Haas B."/>
            <person name="Borodovsky M."/>
            <person name="Guigo R."/>
            <person name="Alvarado L."/>
            <person name="Berlin A."/>
            <person name="Bochicchio J."/>
            <person name="Borenstein D."/>
            <person name="Chapman S."/>
            <person name="Chen Z."/>
            <person name="Engels R."/>
            <person name="Freedman E."/>
            <person name="Gellesch M."/>
            <person name="Goldberg J."/>
            <person name="Griggs A."/>
            <person name="Gujja S."/>
            <person name="Heiman D."/>
            <person name="Hepburn T."/>
            <person name="Howarth C."/>
            <person name="Jen D."/>
            <person name="Larson L."/>
            <person name="Lewis B."/>
            <person name="Mehta T."/>
            <person name="Park D."/>
            <person name="Pearson M."/>
            <person name="Roberts A."/>
            <person name="Saif S."/>
            <person name="Shenoy N."/>
            <person name="Sisk P."/>
            <person name="Stolte C."/>
            <person name="Sykes S."/>
            <person name="Thomson T."/>
            <person name="Walk T."/>
            <person name="White J."/>
            <person name="Yandava C."/>
            <person name="Burger G."/>
            <person name="Gray M.W."/>
            <person name="Holland P.W.H."/>
            <person name="King N."/>
            <person name="Lang F.B.F."/>
            <person name="Roger A.J."/>
            <person name="Ruiz-Trillo I."/>
            <person name="Lander E."/>
            <person name="Nusbaum C."/>
        </authorList>
    </citation>
    <scope>NUCLEOTIDE SEQUENCE [LARGE SCALE GENOMIC DNA]</scope>
    <source>
        <strain evidence="8 9">DAOM BR117</strain>
    </source>
</reference>
<evidence type="ECO:0000256" key="6">
    <source>
        <dbReference type="SAM" id="MobiDB-lite"/>
    </source>
</evidence>
<protein>
    <recommendedName>
        <fullName evidence="7">Zn(2)-C6 fungal-type domain-containing protein</fullName>
    </recommendedName>
</protein>
<feature type="region of interest" description="Disordered" evidence="6">
    <location>
        <begin position="856"/>
        <end position="885"/>
    </location>
</feature>
<gene>
    <name evidence="8" type="ORF">SPPG_09320</name>
</gene>